<dbReference type="PANTHER" id="PTHR37013">
    <property type="entry name" value="INTEGRAL MEMBRANE PROTEIN (AFU_ORTHOLOGUE AFUA_1G05950)-RELATED"/>
    <property type="match status" value="1"/>
</dbReference>
<feature type="compositionally biased region" description="Low complexity" evidence="1">
    <location>
        <begin position="421"/>
        <end position="446"/>
    </location>
</feature>
<evidence type="ECO:0000256" key="2">
    <source>
        <dbReference type="SAM" id="Phobius"/>
    </source>
</evidence>
<organism evidence="4 5">
    <name type="scientific">Penicilliopsis zonata CBS 506.65</name>
    <dbReference type="NCBI Taxonomy" id="1073090"/>
    <lineage>
        <taxon>Eukaryota</taxon>
        <taxon>Fungi</taxon>
        <taxon>Dikarya</taxon>
        <taxon>Ascomycota</taxon>
        <taxon>Pezizomycotina</taxon>
        <taxon>Eurotiomycetes</taxon>
        <taxon>Eurotiomycetidae</taxon>
        <taxon>Eurotiales</taxon>
        <taxon>Aspergillaceae</taxon>
        <taxon>Penicilliopsis</taxon>
    </lineage>
</organism>
<sequence length="469" mass="51533">MESWTQKFGSIVQSGDAGSSACAVRRSDPWFAVGAVSRLRGRCWLQNGDLDTRRRSGDSLYSIARWVWPRASRQDASVHARHGLRENRGVKDRHFGISLLRGVEQSAQSVSARSTFIVAVAAVAAAAAAAAVASSTLPDVAVADSASMAVPRADNSPEGLFDPSAYQRRTDQLIFAAFISMTLFNSLELIVLCFGTFKRRQGLYFWSLLVASACLIPYAIGFLLIFFHTGVNPYLPVTLIVFPWMGMVTGQSLVLYSRLHLVCQNPKVLHAVRWMIIINAFCLHIPTAVLIYGDASPSFPSFAFGYSIMERIQVVGFCLQELIISGIYVWETVKLLRLRPQGCRRGIFNQLLVINIVILAMDLAVVGIEYAGYYPIQVTLKAFVYSIKLKLEYSILGKLVLVAKGACSLPDPASSGYEPDSSLSQSQSQCPSHSLPSSRRTQSSSSPAADWLEEFEMGLPYLHPHAAYS</sequence>
<dbReference type="RefSeq" id="XP_022580400.1">
    <property type="nucleotide sequence ID" value="XM_022726998.1"/>
</dbReference>
<feature type="transmembrane region" description="Helical" evidence="2">
    <location>
        <begin position="234"/>
        <end position="256"/>
    </location>
</feature>
<gene>
    <name evidence="4" type="ORF">ASPZODRAFT_17324</name>
</gene>
<feature type="transmembrane region" description="Helical" evidence="2">
    <location>
        <begin position="116"/>
        <end position="137"/>
    </location>
</feature>
<dbReference type="GeneID" id="34613462"/>
<feature type="transmembrane region" description="Helical" evidence="2">
    <location>
        <begin position="268"/>
        <end position="292"/>
    </location>
</feature>
<evidence type="ECO:0000256" key="1">
    <source>
        <dbReference type="SAM" id="MobiDB-lite"/>
    </source>
</evidence>
<keyword evidence="5" id="KW-1185">Reference proteome</keyword>
<dbReference type="AlphaFoldDB" id="A0A1L9SF99"/>
<feature type="transmembrane region" description="Helical" evidence="2">
    <location>
        <begin position="351"/>
        <end position="373"/>
    </location>
</feature>
<evidence type="ECO:0000313" key="5">
    <source>
        <dbReference type="Proteomes" id="UP000184188"/>
    </source>
</evidence>
<name>A0A1L9SF99_9EURO</name>
<keyword evidence="2" id="KW-0812">Transmembrane</keyword>
<keyword evidence="2" id="KW-1133">Transmembrane helix</keyword>
<feature type="domain" description="DUF7703" evidence="3">
    <location>
        <begin position="172"/>
        <end position="404"/>
    </location>
</feature>
<dbReference type="InterPro" id="IPR056120">
    <property type="entry name" value="DUF7703"/>
</dbReference>
<dbReference type="EMBL" id="KV878344">
    <property type="protein sequence ID" value="OJJ45890.1"/>
    <property type="molecule type" value="Genomic_DNA"/>
</dbReference>
<dbReference type="VEuPathDB" id="FungiDB:ASPZODRAFT_17324"/>
<feature type="transmembrane region" description="Helical" evidence="2">
    <location>
        <begin position="173"/>
        <end position="197"/>
    </location>
</feature>
<feature type="region of interest" description="Disordered" evidence="1">
    <location>
        <begin position="417"/>
        <end position="447"/>
    </location>
</feature>
<evidence type="ECO:0000313" key="4">
    <source>
        <dbReference type="EMBL" id="OJJ45890.1"/>
    </source>
</evidence>
<proteinExistence type="predicted"/>
<protein>
    <recommendedName>
        <fullName evidence="3">DUF7703 domain-containing protein</fullName>
    </recommendedName>
</protein>
<evidence type="ECO:0000259" key="3">
    <source>
        <dbReference type="Pfam" id="PF24802"/>
    </source>
</evidence>
<feature type="transmembrane region" description="Helical" evidence="2">
    <location>
        <begin position="312"/>
        <end position="330"/>
    </location>
</feature>
<dbReference type="PANTHER" id="PTHR37013:SF7">
    <property type="entry name" value="INTEGRAL MEMBRANE PROTEIN"/>
    <property type="match status" value="1"/>
</dbReference>
<dbReference type="Pfam" id="PF24802">
    <property type="entry name" value="DUF7703"/>
    <property type="match status" value="1"/>
</dbReference>
<feature type="transmembrane region" description="Helical" evidence="2">
    <location>
        <begin position="204"/>
        <end position="228"/>
    </location>
</feature>
<accession>A0A1L9SF99</accession>
<dbReference type="OrthoDB" id="405906at2759"/>
<dbReference type="Proteomes" id="UP000184188">
    <property type="component" value="Unassembled WGS sequence"/>
</dbReference>
<reference evidence="5" key="1">
    <citation type="journal article" date="2017" name="Genome Biol.">
        <title>Comparative genomics reveals high biological diversity and specific adaptations in the industrially and medically important fungal genus Aspergillus.</title>
        <authorList>
            <person name="de Vries R.P."/>
            <person name="Riley R."/>
            <person name="Wiebenga A."/>
            <person name="Aguilar-Osorio G."/>
            <person name="Amillis S."/>
            <person name="Uchima C.A."/>
            <person name="Anderluh G."/>
            <person name="Asadollahi M."/>
            <person name="Askin M."/>
            <person name="Barry K."/>
            <person name="Battaglia E."/>
            <person name="Bayram O."/>
            <person name="Benocci T."/>
            <person name="Braus-Stromeyer S.A."/>
            <person name="Caldana C."/>
            <person name="Canovas D."/>
            <person name="Cerqueira G.C."/>
            <person name="Chen F."/>
            <person name="Chen W."/>
            <person name="Choi C."/>
            <person name="Clum A."/>
            <person name="Dos Santos R.A."/>
            <person name="Damasio A.R."/>
            <person name="Diallinas G."/>
            <person name="Emri T."/>
            <person name="Fekete E."/>
            <person name="Flipphi M."/>
            <person name="Freyberg S."/>
            <person name="Gallo A."/>
            <person name="Gournas C."/>
            <person name="Habgood R."/>
            <person name="Hainaut M."/>
            <person name="Harispe M.L."/>
            <person name="Henrissat B."/>
            <person name="Hilden K.S."/>
            <person name="Hope R."/>
            <person name="Hossain A."/>
            <person name="Karabika E."/>
            <person name="Karaffa L."/>
            <person name="Karanyi Z."/>
            <person name="Krasevec N."/>
            <person name="Kuo A."/>
            <person name="Kusch H."/>
            <person name="LaButti K."/>
            <person name="Lagendijk E.L."/>
            <person name="Lapidus A."/>
            <person name="Levasseur A."/>
            <person name="Lindquist E."/>
            <person name="Lipzen A."/>
            <person name="Logrieco A.F."/>
            <person name="MacCabe A."/>
            <person name="Maekelae M.R."/>
            <person name="Malavazi I."/>
            <person name="Melin P."/>
            <person name="Meyer V."/>
            <person name="Mielnichuk N."/>
            <person name="Miskei M."/>
            <person name="Molnar A.P."/>
            <person name="Mule G."/>
            <person name="Ngan C.Y."/>
            <person name="Orejas M."/>
            <person name="Orosz E."/>
            <person name="Ouedraogo J.P."/>
            <person name="Overkamp K.M."/>
            <person name="Park H.-S."/>
            <person name="Perrone G."/>
            <person name="Piumi F."/>
            <person name="Punt P.J."/>
            <person name="Ram A.F."/>
            <person name="Ramon A."/>
            <person name="Rauscher S."/>
            <person name="Record E."/>
            <person name="Riano-Pachon D.M."/>
            <person name="Robert V."/>
            <person name="Roehrig J."/>
            <person name="Ruller R."/>
            <person name="Salamov A."/>
            <person name="Salih N.S."/>
            <person name="Samson R.A."/>
            <person name="Sandor E."/>
            <person name="Sanguinetti M."/>
            <person name="Schuetze T."/>
            <person name="Sepcic K."/>
            <person name="Shelest E."/>
            <person name="Sherlock G."/>
            <person name="Sophianopoulou V."/>
            <person name="Squina F.M."/>
            <person name="Sun H."/>
            <person name="Susca A."/>
            <person name="Todd R.B."/>
            <person name="Tsang A."/>
            <person name="Unkles S.E."/>
            <person name="van de Wiele N."/>
            <person name="van Rossen-Uffink D."/>
            <person name="Oliveira J.V."/>
            <person name="Vesth T.C."/>
            <person name="Visser J."/>
            <person name="Yu J.-H."/>
            <person name="Zhou M."/>
            <person name="Andersen M.R."/>
            <person name="Archer D.B."/>
            <person name="Baker S.E."/>
            <person name="Benoit I."/>
            <person name="Brakhage A.A."/>
            <person name="Braus G.H."/>
            <person name="Fischer R."/>
            <person name="Frisvad J.C."/>
            <person name="Goldman G.H."/>
            <person name="Houbraken J."/>
            <person name="Oakley B."/>
            <person name="Pocsi I."/>
            <person name="Scazzocchio C."/>
            <person name="Seiboth B."/>
            <person name="vanKuyk P.A."/>
            <person name="Wortman J."/>
            <person name="Dyer P.S."/>
            <person name="Grigoriev I.V."/>
        </authorList>
    </citation>
    <scope>NUCLEOTIDE SEQUENCE [LARGE SCALE GENOMIC DNA]</scope>
    <source>
        <strain evidence="5">CBS 506.65</strain>
    </source>
</reference>
<keyword evidence="2" id="KW-0472">Membrane</keyword>